<dbReference type="PANTHER" id="PTHR32091">
    <property type="entry name" value="EUKARYOTIC TRANSLATION INITIATION FACTOR 4B"/>
    <property type="match status" value="1"/>
</dbReference>
<evidence type="ECO:0000256" key="1">
    <source>
        <dbReference type="SAM" id="MobiDB-lite"/>
    </source>
</evidence>
<dbReference type="EMBL" id="JAATIQ010000611">
    <property type="protein sequence ID" value="KAF4350092.1"/>
    <property type="molecule type" value="Genomic_DNA"/>
</dbReference>
<feature type="region of interest" description="Disordered" evidence="1">
    <location>
        <begin position="1"/>
        <end position="52"/>
    </location>
</feature>
<dbReference type="InterPro" id="IPR010433">
    <property type="entry name" value="EIF-4B_pln"/>
</dbReference>
<accession>A0A7J6DVG0</accession>
<organism evidence="2 3">
    <name type="scientific">Cannabis sativa</name>
    <name type="common">Hemp</name>
    <name type="synonym">Marijuana</name>
    <dbReference type="NCBI Taxonomy" id="3483"/>
    <lineage>
        <taxon>Eukaryota</taxon>
        <taxon>Viridiplantae</taxon>
        <taxon>Streptophyta</taxon>
        <taxon>Embryophyta</taxon>
        <taxon>Tracheophyta</taxon>
        <taxon>Spermatophyta</taxon>
        <taxon>Magnoliopsida</taxon>
        <taxon>eudicotyledons</taxon>
        <taxon>Gunneridae</taxon>
        <taxon>Pentapetalae</taxon>
        <taxon>rosids</taxon>
        <taxon>fabids</taxon>
        <taxon>Rosales</taxon>
        <taxon>Cannabaceae</taxon>
        <taxon>Cannabis</taxon>
    </lineage>
</organism>
<dbReference type="GO" id="GO:0003729">
    <property type="term" value="F:mRNA binding"/>
    <property type="evidence" value="ECO:0007669"/>
    <property type="project" value="TreeGrafter"/>
</dbReference>
<dbReference type="GO" id="GO:0003743">
    <property type="term" value="F:translation initiation factor activity"/>
    <property type="evidence" value="ECO:0007669"/>
    <property type="project" value="InterPro"/>
</dbReference>
<keyword evidence="3" id="KW-1185">Reference proteome</keyword>
<reference evidence="2 3" key="1">
    <citation type="journal article" date="2020" name="bioRxiv">
        <title>Sequence and annotation of 42 cannabis genomes reveals extensive copy number variation in cannabinoid synthesis and pathogen resistance genes.</title>
        <authorList>
            <person name="Mckernan K.J."/>
            <person name="Helbert Y."/>
            <person name="Kane L.T."/>
            <person name="Ebling H."/>
            <person name="Zhang L."/>
            <person name="Liu B."/>
            <person name="Eaton Z."/>
            <person name="Mclaughlin S."/>
            <person name="Kingan S."/>
            <person name="Baybayan P."/>
            <person name="Concepcion G."/>
            <person name="Jordan M."/>
            <person name="Riva A."/>
            <person name="Barbazuk W."/>
            <person name="Harkins T."/>
        </authorList>
    </citation>
    <scope>NUCLEOTIDE SEQUENCE [LARGE SCALE GENOMIC DNA]</scope>
    <source>
        <strain evidence="3">cv. Jamaican Lion 4</strain>
        <tissue evidence="2">Leaf</tissue>
    </source>
</reference>
<dbReference type="Proteomes" id="UP000583929">
    <property type="component" value="Unassembled WGS sequence"/>
</dbReference>
<feature type="compositionally biased region" description="Gly residues" evidence="1">
    <location>
        <begin position="38"/>
        <end position="48"/>
    </location>
</feature>
<sequence>MELFSPFSCDSGVSSPSSSAGNKGCELGRREESSGVTGNEGGIVGGGRPRLNLQPRTLPVVSDGGSLGSGSVTGTVAAIMTKPKGSNPFGGARPREEFWLKKGKTGKKIDEQLESFKIKEVFHHK</sequence>
<name>A0A7J6DVG0_CANSA</name>
<gene>
    <name evidence="2" type="ORF">G4B88_008492</name>
</gene>
<dbReference type="AlphaFoldDB" id="A0A7J6DVG0"/>
<protein>
    <submittedName>
        <fullName evidence="2">Uncharacterized protein</fullName>
    </submittedName>
</protein>
<comment type="caution">
    <text evidence="2">The sequence shown here is derived from an EMBL/GenBank/DDBJ whole genome shotgun (WGS) entry which is preliminary data.</text>
</comment>
<evidence type="ECO:0000313" key="3">
    <source>
        <dbReference type="Proteomes" id="UP000583929"/>
    </source>
</evidence>
<evidence type="ECO:0000313" key="2">
    <source>
        <dbReference type="EMBL" id="KAF4350092.1"/>
    </source>
</evidence>
<feature type="compositionally biased region" description="Low complexity" evidence="1">
    <location>
        <begin position="1"/>
        <end position="19"/>
    </location>
</feature>
<proteinExistence type="predicted"/>
<dbReference type="PANTHER" id="PTHR32091:SF17">
    <property type="entry name" value="EUKARYOTIC TRANSLATION INITIATION FACTOR 4B3"/>
    <property type="match status" value="1"/>
</dbReference>
<dbReference type="Pfam" id="PF06273">
    <property type="entry name" value="eIF-4B"/>
    <property type="match status" value="1"/>
</dbReference>